<reference evidence="2 3" key="1">
    <citation type="journal article" date="2012" name="J. Bacteriol.">
        <title>Genome Sequence of Radiation-Resistant Modestobacter marinus Strain BC501, a Representative Actinobacterium That Thrives on Calcareous Stone Surfaces.</title>
        <authorList>
            <person name="Normand P."/>
            <person name="Gury J."/>
            <person name="Pujic P."/>
            <person name="Chouaia B."/>
            <person name="Crotti E."/>
            <person name="Brusetti L."/>
            <person name="Daffonchio D."/>
            <person name="Vacherie B."/>
            <person name="Barbe V."/>
            <person name="Medigue C."/>
            <person name="Calteau A."/>
            <person name="Ghodhbane-Gtari F."/>
            <person name="Essoussi I."/>
            <person name="Nouioui I."/>
            <person name="Abbassi-Ghozzi I."/>
            <person name="Gtari M."/>
        </authorList>
    </citation>
    <scope>NUCLEOTIDE SEQUENCE [LARGE SCALE GENOMIC DNA]</scope>
    <source>
        <strain evidence="3">BC 501</strain>
    </source>
</reference>
<accession>I4F0C6</accession>
<sequence>MAALRSPVRAQRSAEAMRAITARSLHVLIREEPRVFRDIRPPPLRWPPGWRLCQPDRRQGPTRTDRTASVRGRR</sequence>
<organism evidence="2 3">
    <name type="scientific">Modestobacter italicus (strain DSM 44449 / CECT 9708 / BC 501)</name>
    <dbReference type="NCBI Taxonomy" id="2732864"/>
    <lineage>
        <taxon>Bacteria</taxon>
        <taxon>Bacillati</taxon>
        <taxon>Actinomycetota</taxon>
        <taxon>Actinomycetes</taxon>
        <taxon>Geodermatophilales</taxon>
        <taxon>Geodermatophilaceae</taxon>
        <taxon>Modestobacter</taxon>
    </lineage>
</organism>
<name>I4F0C6_MODI5</name>
<dbReference type="HOGENOM" id="CLU_2683822_0_0_11"/>
<dbReference type="Proteomes" id="UP000006461">
    <property type="component" value="Chromosome"/>
</dbReference>
<evidence type="ECO:0000256" key="1">
    <source>
        <dbReference type="SAM" id="MobiDB-lite"/>
    </source>
</evidence>
<feature type="region of interest" description="Disordered" evidence="1">
    <location>
        <begin position="50"/>
        <end position="74"/>
    </location>
</feature>
<evidence type="ECO:0000313" key="2">
    <source>
        <dbReference type="EMBL" id="CCH89089.1"/>
    </source>
</evidence>
<feature type="compositionally biased region" description="Basic and acidic residues" evidence="1">
    <location>
        <begin position="54"/>
        <end position="68"/>
    </location>
</feature>
<dbReference type="AlphaFoldDB" id="I4F0C6"/>
<protein>
    <submittedName>
        <fullName evidence="2">Uncharacterized protein</fullName>
    </submittedName>
</protein>
<keyword evidence="3" id="KW-1185">Reference proteome</keyword>
<proteinExistence type="predicted"/>
<gene>
    <name evidence="2" type="ordered locus">MODMU_3679</name>
</gene>
<evidence type="ECO:0000313" key="3">
    <source>
        <dbReference type="Proteomes" id="UP000006461"/>
    </source>
</evidence>
<dbReference type="KEGG" id="mmar:MODMU_3679"/>
<dbReference type="EMBL" id="FO203431">
    <property type="protein sequence ID" value="CCH89089.1"/>
    <property type="molecule type" value="Genomic_DNA"/>
</dbReference>